<dbReference type="InterPro" id="IPR010767">
    <property type="entry name" value="Phage_CGC-2007_Cje0229"/>
</dbReference>
<name>A0ABN2RLQ9_9ACTN</name>
<protein>
    <recommendedName>
        <fullName evidence="5">DUF1353 domain-containing protein</fullName>
    </recommendedName>
</protein>
<feature type="transmembrane region" description="Helical" evidence="2">
    <location>
        <begin position="265"/>
        <end position="287"/>
    </location>
</feature>
<feature type="transmembrane region" description="Helical" evidence="2">
    <location>
        <begin position="163"/>
        <end position="188"/>
    </location>
</feature>
<comment type="caution">
    <text evidence="3">The sequence shown here is derived from an EMBL/GenBank/DDBJ whole genome shotgun (WGS) entry which is preliminary data.</text>
</comment>
<feature type="transmembrane region" description="Helical" evidence="2">
    <location>
        <begin position="226"/>
        <end position="253"/>
    </location>
</feature>
<organism evidence="3 4">
    <name type="scientific">Nocardioides panacihumi</name>
    <dbReference type="NCBI Taxonomy" id="400774"/>
    <lineage>
        <taxon>Bacteria</taxon>
        <taxon>Bacillati</taxon>
        <taxon>Actinomycetota</taxon>
        <taxon>Actinomycetes</taxon>
        <taxon>Propionibacteriales</taxon>
        <taxon>Nocardioidaceae</taxon>
        <taxon>Nocardioides</taxon>
    </lineage>
</organism>
<evidence type="ECO:0000313" key="4">
    <source>
        <dbReference type="Proteomes" id="UP001500571"/>
    </source>
</evidence>
<keyword evidence="2" id="KW-0472">Membrane</keyword>
<evidence type="ECO:0000256" key="1">
    <source>
        <dbReference type="SAM" id="MobiDB-lite"/>
    </source>
</evidence>
<gene>
    <name evidence="3" type="ORF">GCM10009798_34740</name>
</gene>
<feature type="region of interest" description="Disordered" evidence="1">
    <location>
        <begin position="1"/>
        <end position="29"/>
    </location>
</feature>
<evidence type="ECO:0000313" key="3">
    <source>
        <dbReference type="EMBL" id="GAA1971009.1"/>
    </source>
</evidence>
<dbReference type="EMBL" id="BAAAPB010000004">
    <property type="protein sequence ID" value="GAA1971009.1"/>
    <property type="molecule type" value="Genomic_DNA"/>
</dbReference>
<accession>A0ABN2RLQ9</accession>
<keyword evidence="2" id="KW-1133">Transmembrane helix</keyword>
<dbReference type="Pfam" id="PF07087">
    <property type="entry name" value="DUF1353"/>
    <property type="match status" value="1"/>
</dbReference>
<keyword evidence="2" id="KW-0812">Transmembrane</keyword>
<sequence>MISDLQPQPHRFHDGGTASEPSDPNAQPRIVLERDVQGERELFRMLRRIAYLDEELGELLVPADLVSFRTDLTSVPALFTWLVPKTGSHLPPALLHDGLVGGGSRQEYVGRPMDRPTADRVFRRAMRDTHVGTVRRWLIWAAVTLATIHVGTPSWSRARHVRYLVAADGTLGLVGILGTIATLDLFDVVDWLPWMGDRPWWLELVGGLAGAVVIPLLLGLTWGRFAVAGAIAGIALAVLLHVTAALAVITLLYQAVERLARRTPLAVVVAGGVVVLSCAVLTTLLVASA</sequence>
<proteinExistence type="predicted"/>
<feature type="transmembrane region" description="Helical" evidence="2">
    <location>
        <begin position="133"/>
        <end position="151"/>
    </location>
</feature>
<feature type="transmembrane region" description="Helical" evidence="2">
    <location>
        <begin position="200"/>
        <end position="220"/>
    </location>
</feature>
<reference evidence="3 4" key="1">
    <citation type="journal article" date="2019" name="Int. J. Syst. Evol. Microbiol.">
        <title>The Global Catalogue of Microorganisms (GCM) 10K type strain sequencing project: providing services to taxonomists for standard genome sequencing and annotation.</title>
        <authorList>
            <consortium name="The Broad Institute Genomics Platform"/>
            <consortium name="The Broad Institute Genome Sequencing Center for Infectious Disease"/>
            <person name="Wu L."/>
            <person name="Ma J."/>
        </authorList>
    </citation>
    <scope>NUCLEOTIDE SEQUENCE [LARGE SCALE GENOMIC DNA]</scope>
    <source>
        <strain evidence="3 4">JCM 15309</strain>
    </source>
</reference>
<dbReference type="Proteomes" id="UP001500571">
    <property type="component" value="Unassembled WGS sequence"/>
</dbReference>
<keyword evidence="4" id="KW-1185">Reference proteome</keyword>
<evidence type="ECO:0000256" key="2">
    <source>
        <dbReference type="SAM" id="Phobius"/>
    </source>
</evidence>
<evidence type="ECO:0008006" key="5">
    <source>
        <dbReference type="Google" id="ProtNLM"/>
    </source>
</evidence>
<dbReference type="RefSeq" id="WP_344046988.1">
    <property type="nucleotide sequence ID" value="NZ_BAAAPB010000004.1"/>
</dbReference>